<dbReference type="InterPro" id="IPR011009">
    <property type="entry name" value="Kinase-like_dom_sf"/>
</dbReference>
<dbReference type="GO" id="GO:0005524">
    <property type="term" value="F:ATP binding"/>
    <property type="evidence" value="ECO:0007669"/>
    <property type="project" value="UniProtKB-KW"/>
</dbReference>
<dbReference type="InterPro" id="IPR008271">
    <property type="entry name" value="Ser/Thr_kinase_AS"/>
</dbReference>
<sequence>MQHKTPPNFFWLIASGICSGMAYLHSMDIIHRDLKPSNVLLTSSGDVKVTDFGVSTVRKTSENITHNPGASSAEDNNKVNNSSEELTEELTAETGTYRWMAPEVMRHETYSNKADVFSFGVVCWQLLTRQEPFAPLSQLAAAREVGIKRCRPPFPKGTPGDVEKLISQLWHEDEKERPSFRQVKNRSLINIRDAVEKKRGWRKFMEKDKGHKVYPG</sequence>
<dbReference type="Pfam" id="PF00069">
    <property type="entry name" value="Pkinase"/>
    <property type="match status" value="1"/>
</dbReference>
<feature type="compositionally biased region" description="Polar residues" evidence="5">
    <location>
        <begin position="62"/>
        <end position="82"/>
    </location>
</feature>
<evidence type="ECO:0000256" key="2">
    <source>
        <dbReference type="ARBA" id="ARBA00022741"/>
    </source>
</evidence>
<dbReference type="EMBL" id="BLQM01000045">
    <property type="protein sequence ID" value="GMH55465.1"/>
    <property type="molecule type" value="Genomic_DNA"/>
</dbReference>
<dbReference type="GO" id="GO:0004674">
    <property type="term" value="F:protein serine/threonine kinase activity"/>
    <property type="evidence" value="ECO:0007669"/>
    <property type="project" value="TreeGrafter"/>
</dbReference>
<dbReference type="InterPro" id="IPR051681">
    <property type="entry name" value="Ser/Thr_Kinases-Pseudokinases"/>
</dbReference>
<evidence type="ECO:0000256" key="1">
    <source>
        <dbReference type="ARBA" id="ARBA00022679"/>
    </source>
</evidence>
<feature type="region of interest" description="Disordered" evidence="5">
    <location>
        <begin position="60"/>
        <end position="82"/>
    </location>
</feature>
<evidence type="ECO:0000256" key="4">
    <source>
        <dbReference type="ARBA" id="ARBA00022840"/>
    </source>
</evidence>
<dbReference type="AlphaFoldDB" id="A0A9W6ZT57"/>
<dbReference type="Gene3D" id="1.10.510.10">
    <property type="entry name" value="Transferase(Phosphotransferase) domain 1"/>
    <property type="match status" value="1"/>
</dbReference>
<feature type="domain" description="Protein kinase" evidence="6">
    <location>
        <begin position="1"/>
        <end position="189"/>
    </location>
</feature>
<keyword evidence="3" id="KW-0418">Kinase</keyword>
<dbReference type="InterPro" id="IPR000719">
    <property type="entry name" value="Prot_kinase_dom"/>
</dbReference>
<evidence type="ECO:0000313" key="7">
    <source>
        <dbReference type="EMBL" id="GMH55465.1"/>
    </source>
</evidence>
<keyword evidence="2" id="KW-0547">Nucleotide-binding</keyword>
<keyword evidence="1" id="KW-0808">Transferase</keyword>
<dbReference type="PROSITE" id="PS00108">
    <property type="entry name" value="PROTEIN_KINASE_ST"/>
    <property type="match status" value="1"/>
</dbReference>
<protein>
    <recommendedName>
        <fullName evidence="6">Protein kinase domain-containing protein</fullName>
    </recommendedName>
</protein>
<dbReference type="PROSITE" id="PS50011">
    <property type="entry name" value="PROTEIN_KINASE_DOM"/>
    <property type="match status" value="1"/>
</dbReference>
<gene>
    <name evidence="7" type="ORF">TL16_g01914</name>
</gene>
<dbReference type="SMART" id="SM00220">
    <property type="entry name" value="S_TKc"/>
    <property type="match status" value="1"/>
</dbReference>
<dbReference type="SUPFAM" id="SSF56112">
    <property type="entry name" value="Protein kinase-like (PK-like)"/>
    <property type="match status" value="1"/>
</dbReference>
<reference evidence="8" key="1">
    <citation type="journal article" date="2023" name="Commun. Biol.">
        <title>Genome analysis of Parmales, the sister group of diatoms, reveals the evolutionary specialization of diatoms from phago-mixotrophs to photoautotrophs.</title>
        <authorList>
            <person name="Ban H."/>
            <person name="Sato S."/>
            <person name="Yoshikawa S."/>
            <person name="Yamada K."/>
            <person name="Nakamura Y."/>
            <person name="Ichinomiya M."/>
            <person name="Sato N."/>
            <person name="Blanc-Mathieu R."/>
            <person name="Endo H."/>
            <person name="Kuwata A."/>
            <person name="Ogata H."/>
        </authorList>
    </citation>
    <scope>NUCLEOTIDE SEQUENCE [LARGE SCALE GENOMIC DNA]</scope>
</reference>
<keyword evidence="4" id="KW-0067">ATP-binding</keyword>
<evidence type="ECO:0000259" key="6">
    <source>
        <dbReference type="PROSITE" id="PS50011"/>
    </source>
</evidence>
<evidence type="ECO:0000256" key="5">
    <source>
        <dbReference type="SAM" id="MobiDB-lite"/>
    </source>
</evidence>
<dbReference type="PANTHER" id="PTHR44329">
    <property type="entry name" value="SERINE/THREONINE-PROTEIN KINASE TNNI3K-RELATED"/>
    <property type="match status" value="1"/>
</dbReference>
<dbReference type="Proteomes" id="UP001162640">
    <property type="component" value="Unassembled WGS sequence"/>
</dbReference>
<evidence type="ECO:0000256" key="3">
    <source>
        <dbReference type="ARBA" id="ARBA00022777"/>
    </source>
</evidence>
<accession>A0A9W6ZT57</accession>
<evidence type="ECO:0000313" key="8">
    <source>
        <dbReference type="Proteomes" id="UP001162640"/>
    </source>
</evidence>
<proteinExistence type="predicted"/>
<comment type="caution">
    <text evidence="7">The sequence shown here is derived from an EMBL/GenBank/DDBJ whole genome shotgun (WGS) entry which is preliminary data.</text>
</comment>
<dbReference type="PANTHER" id="PTHR44329:SF288">
    <property type="entry name" value="MITOGEN-ACTIVATED PROTEIN KINASE KINASE KINASE 20"/>
    <property type="match status" value="1"/>
</dbReference>
<organism evidence="7 8">
    <name type="scientific">Triparma laevis f. inornata</name>
    <dbReference type="NCBI Taxonomy" id="1714386"/>
    <lineage>
        <taxon>Eukaryota</taxon>
        <taxon>Sar</taxon>
        <taxon>Stramenopiles</taxon>
        <taxon>Ochrophyta</taxon>
        <taxon>Bolidophyceae</taxon>
        <taxon>Parmales</taxon>
        <taxon>Triparmaceae</taxon>
        <taxon>Triparma</taxon>
    </lineage>
</organism>
<name>A0A9W6ZT57_9STRA</name>